<proteinExistence type="predicted"/>
<accession>A0ABU9DKT0</accession>
<protein>
    <submittedName>
        <fullName evidence="1">Uncharacterized protein</fullName>
    </submittedName>
</protein>
<keyword evidence="2" id="KW-1185">Reference proteome</keyword>
<dbReference type="RefSeq" id="WP_341416548.1">
    <property type="nucleotide sequence ID" value="NZ_JBBPCC010000010.1"/>
</dbReference>
<sequence length="61" mass="7747">MSEQFYQELRQLSYEDEIRSRLLIDGVKQILEQKQQKKHFLYKMFHPKMQTKPVSWFRWNR</sequence>
<evidence type="ECO:0000313" key="1">
    <source>
        <dbReference type="EMBL" id="MEK8129437.1"/>
    </source>
</evidence>
<organism evidence="1 2">
    <name type="scientific">Paenibacillus filicis</name>
    <dbReference type="NCBI Taxonomy" id="669464"/>
    <lineage>
        <taxon>Bacteria</taxon>
        <taxon>Bacillati</taxon>
        <taxon>Bacillota</taxon>
        <taxon>Bacilli</taxon>
        <taxon>Bacillales</taxon>
        <taxon>Paenibacillaceae</taxon>
        <taxon>Paenibacillus</taxon>
    </lineage>
</organism>
<comment type="caution">
    <text evidence="1">The sequence shown here is derived from an EMBL/GenBank/DDBJ whole genome shotgun (WGS) entry which is preliminary data.</text>
</comment>
<reference evidence="1 2" key="1">
    <citation type="submission" date="2024-04" db="EMBL/GenBank/DDBJ databases">
        <title>draft genome sequnece of Paenibacillus filicis.</title>
        <authorList>
            <person name="Kim D.-U."/>
        </authorList>
    </citation>
    <scope>NUCLEOTIDE SEQUENCE [LARGE SCALE GENOMIC DNA]</scope>
    <source>
        <strain evidence="1 2">KACC14197</strain>
    </source>
</reference>
<dbReference type="Proteomes" id="UP001469365">
    <property type="component" value="Unassembled WGS sequence"/>
</dbReference>
<gene>
    <name evidence="1" type="ORF">WMW72_16135</name>
</gene>
<evidence type="ECO:0000313" key="2">
    <source>
        <dbReference type="Proteomes" id="UP001469365"/>
    </source>
</evidence>
<dbReference type="EMBL" id="JBBPCC010000010">
    <property type="protein sequence ID" value="MEK8129437.1"/>
    <property type="molecule type" value="Genomic_DNA"/>
</dbReference>
<name>A0ABU9DKT0_9BACL</name>